<sequence>MSRTRPWTPTPEQLVAAHQLVLQSYVVDLHAHPQGIMPRPVRWAAEKLTGLPVDPLSNLPTAGVDLAVVAAIGDPLGTAWRVGSSPWKAVTTQLNAAITESTASGTAATPPESPSPTIVLAVEGADFLDRDLDGLARLAHHGVRVLGLVHYANNAIGSIGTSLSGRRRQQAQGNGLTAFGRDVIREANHLGIVIDLAHADTATTLAACQQTDAPVISSHTAASSIRDFPRYISDDEIKAIADTGGIIGLWPASMHGRAMTDLDDFARHATHMAELVGTGHLAIGTDKNGVPDYAHGYSGSPDIVNLAAALTRTGFADTETAAILGGNAQRVLDSRA</sequence>
<dbReference type="RefSeq" id="WP_253663058.1">
    <property type="nucleotide sequence ID" value="NZ_BAAAJQ010000003.1"/>
</dbReference>
<dbReference type="InterPro" id="IPR032466">
    <property type="entry name" value="Metal_Hydrolase"/>
</dbReference>
<accession>A0ABT1HJH6</accession>
<dbReference type="SUPFAM" id="SSF51556">
    <property type="entry name" value="Metallo-dependent hydrolases"/>
    <property type="match status" value="1"/>
</dbReference>
<dbReference type="EMBL" id="JAMTCJ010000004">
    <property type="protein sequence ID" value="MCP2178101.1"/>
    <property type="molecule type" value="Genomic_DNA"/>
</dbReference>
<dbReference type="InterPro" id="IPR008257">
    <property type="entry name" value="Pept_M19"/>
</dbReference>
<evidence type="ECO:0000313" key="2">
    <source>
        <dbReference type="Proteomes" id="UP001206895"/>
    </source>
</evidence>
<dbReference type="PANTHER" id="PTHR10443">
    <property type="entry name" value="MICROSOMAL DIPEPTIDASE"/>
    <property type="match status" value="1"/>
</dbReference>
<protein>
    <submittedName>
        <fullName evidence="1">Membrane dipeptidase</fullName>
    </submittedName>
</protein>
<dbReference type="Gene3D" id="3.20.20.140">
    <property type="entry name" value="Metal-dependent hydrolases"/>
    <property type="match status" value="1"/>
</dbReference>
<proteinExistence type="predicted"/>
<gene>
    <name evidence="1" type="ORF">LX13_003942</name>
</gene>
<dbReference type="PANTHER" id="PTHR10443:SF12">
    <property type="entry name" value="DIPEPTIDASE"/>
    <property type="match status" value="1"/>
</dbReference>
<organism evidence="1 2">
    <name type="scientific">Williamsia maris</name>
    <dbReference type="NCBI Taxonomy" id="72806"/>
    <lineage>
        <taxon>Bacteria</taxon>
        <taxon>Bacillati</taxon>
        <taxon>Actinomycetota</taxon>
        <taxon>Actinomycetes</taxon>
        <taxon>Mycobacteriales</taxon>
        <taxon>Nocardiaceae</taxon>
        <taxon>Williamsia</taxon>
    </lineage>
</organism>
<dbReference type="Proteomes" id="UP001206895">
    <property type="component" value="Unassembled WGS sequence"/>
</dbReference>
<name>A0ABT1HJH6_9NOCA</name>
<keyword evidence="2" id="KW-1185">Reference proteome</keyword>
<dbReference type="Pfam" id="PF01244">
    <property type="entry name" value="Peptidase_M19"/>
    <property type="match status" value="1"/>
</dbReference>
<reference evidence="1 2" key="1">
    <citation type="submission" date="2022-06" db="EMBL/GenBank/DDBJ databases">
        <title>Genomic Encyclopedia of Archaeal and Bacterial Type Strains, Phase II (KMG-II): from individual species to whole genera.</title>
        <authorList>
            <person name="Goeker M."/>
        </authorList>
    </citation>
    <scope>NUCLEOTIDE SEQUENCE [LARGE SCALE GENOMIC DNA]</scope>
    <source>
        <strain evidence="1 2">DSM 44693</strain>
    </source>
</reference>
<dbReference type="PROSITE" id="PS51365">
    <property type="entry name" value="RENAL_DIPEPTIDASE_2"/>
    <property type="match status" value="1"/>
</dbReference>
<comment type="caution">
    <text evidence="1">The sequence shown here is derived from an EMBL/GenBank/DDBJ whole genome shotgun (WGS) entry which is preliminary data.</text>
</comment>
<evidence type="ECO:0000313" key="1">
    <source>
        <dbReference type="EMBL" id="MCP2178101.1"/>
    </source>
</evidence>